<dbReference type="AlphaFoldDB" id="A0A103XCN4"/>
<evidence type="ECO:0000313" key="1">
    <source>
        <dbReference type="EMBL" id="KVH88289.1"/>
    </source>
</evidence>
<proteinExistence type="predicted"/>
<dbReference type="EMBL" id="LEKV01005465">
    <property type="protein sequence ID" value="KVH88289.1"/>
    <property type="molecule type" value="Genomic_DNA"/>
</dbReference>
<gene>
    <name evidence="1" type="ORF">Ccrd_024209</name>
</gene>
<reference evidence="1 2" key="1">
    <citation type="journal article" date="2016" name="Sci. Rep.">
        <title>The genome sequence of the outbreeding globe artichoke constructed de novo incorporating a phase-aware low-pass sequencing strategy of F1 progeny.</title>
        <authorList>
            <person name="Scaglione D."/>
            <person name="Reyes-Chin-Wo S."/>
            <person name="Acquadro A."/>
            <person name="Froenicke L."/>
            <person name="Portis E."/>
            <person name="Beitel C."/>
            <person name="Tirone M."/>
            <person name="Mauro R."/>
            <person name="Lo Monaco A."/>
            <person name="Mauromicale G."/>
            <person name="Faccioli P."/>
            <person name="Cattivelli L."/>
            <person name="Rieseberg L."/>
            <person name="Michelmore R."/>
            <person name="Lanteri S."/>
        </authorList>
    </citation>
    <scope>NUCLEOTIDE SEQUENCE [LARGE SCALE GENOMIC DNA]</scope>
    <source>
        <strain evidence="1">2C</strain>
    </source>
</reference>
<dbReference type="Pfam" id="PF12043">
    <property type="entry name" value="DUF3527"/>
    <property type="match status" value="1"/>
</dbReference>
<evidence type="ECO:0000313" key="2">
    <source>
        <dbReference type="Proteomes" id="UP000243975"/>
    </source>
</evidence>
<dbReference type="PANTHER" id="PTHR31390:SF12">
    <property type="entry name" value="PUTATIVE (DUF3527)-RELATED"/>
    <property type="match status" value="1"/>
</dbReference>
<dbReference type="STRING" id="59895.A0A103XCN4"/>
<dbReference type="Proteomes" id="UP000243975">
    <property type="component" value="Unassembled WGS sequence"/>
</dbReference>
<dbReference type="Gramene" id="KVH88289">
    <property type="protein sequence ID" value="KVH88289"/>
    <property type="gene ID" value="Ccrd_024209"/>
</dbReference>
<organism evidence="1 2">
    <name type="scientific">Cynara cardunculus var. scolymus</name>
    <name type="common">Globe artichoke</name>
    <name type="synonym">Cynara scolymus</name>
    <dbReference type="NCBI Taxonomy" id="59895"/>
    <lineage>
        <taxon>Eukaryota</taxon>
        <taxon>Viridiplantae</taxon>
        <taxon>Streptophyta</taxon>
        <taxon>Embryophyta</taxon>
        <taxon>Tracheophyta</taxon>
        <taxon>Spermatophyta</taxon>
        <taxon>Magnoliopsida</taxon>
        <taxon>eudicotyledons</taxon>
        <taxon>Gunneridae</taxon>
        <taxon>Pentapetalae</taxon>
        <taxon>asterids</taxon>
        <taxon>campanulids</taxon>
        <taxon>Asterales</taxon>
        <taxon>Asteraceae</taxon>
        <taxon>Carduoideae</taxon>
        <taxon>Cardueae</taxon>
        <taxon>Carduinae</taxon>
        <taxon>Cynara</taxon>
    </lineage>
</organism>
<dbReference type="InterPro" id="IPR021916">
    <property type="entry name" value="DUF3527"/>
</dbReference>
<keyword evidence="2" id="KW-1185">Reference proteome</keyword>
<comment type="caution">
    <text evidence="1">The sequence shown here is derived from an EMBL/GenBank/DDBJ whole genome shotgun (WGS) entry which is preliminary data.</text>
</comment>
<sequence length="111" mass="12070">MLDGEVAAIIVKIPSDEICGDIGNSNSTVVILPDGAHSLPNVIKMKSQLPQIVSTFVTRVSLCKISLVSLEDGLYSLEYDPSMSLLQAFYICVAVVSSQKLTRSHPLHLWL</sequence>
<accession>A0A103XCN4</accession>
<name>A0A103XCN4_CYNCS</name>
<protein>
    <submittedName>
        <fullName evidence="1">Uncharacterized protein</fullName>
    </submittedName>
</protein>
<dbReference type="PANTHER" id="PTHR31390">
    <property type="entry name" value="EXPRESSED PROTEIN"/>
    <property type="match status" value="1"/>
</dbReference>